<feature type="domain" description="Protein kinase" evidence="11">
    <location>
        <begin position="386"/>
        <end position="657"/>
    </location>
</feature>
<keyword evidence="4" id="KW-0418">Kinase</keyword>
<feature type="region of interest" description="Disordered" evidence="10">
    <location>
        <begin position="1"/>
        <end position="36"/>
    </location>
</feature>
<evidence type="ECO:0000259" key="11">
    <source>
        <dbReference type="PROSITE" id="PS50011"/>
    </source>
</evidence>
<evidence type="ECO:0000256" key="10">
    <source>
        <dbReference type="SAM" id="MobiDB-lite"/>
    </source>
</evidence>
<feature type="active site" description="Proton acceptor" evidence="6">
    <location>
        <position position="514"/>
    </location>
</feature>
<dbReference type="GO" id="GO:0005524">
    <property type="term" value="F:ATP binding"/>
    <property type="evidence" value="ECO:0007669"/>
    <property type="project" value="UniProtKB-UniRule"/>
</dbReference>
<protein>
    <recommendedName>
        <fullName evidence="11">Protein kinase domain-containing protein</fullName>
    </recommendedName>
</protein>
<feature type="compositionally biased region" description="Basic and acidic residues" evidence="10">
    <location>
        <begin position="1014"/>
        <end position="1023"/>
    </location>
</feature>
<keyword evidence="1" id="KW-0723">Serine/threonine-protein kinase</keyword>
<feature type="compositionally biased region" description="Basic and acidic residues" evidence="10">
    <location>
        <begin position="9"/>
        <end position="22"/>
    </location>
</feature>
<dbReference type="Pfam" id="PF00069">
    <property type="entry name" value="Pkinase"/>
    <property type="match status" value="3"/>
</dbReference>
<evidence type="ECO:0000256" key="7">
    <source>
        <dbReference type="PIRSR" id="PIRSR630616-2"/>
    </source>
</evidence>
<evidence type="ECO:0000256" key="1">
    <source>
        <dbReference type="ARBA" id="ARBA00022527"/>
    </source>
</evidence>
<organism evidence="12">
    <name type="scientific">Noctiluca scintillans</name>
    <name type="common">Sea sparkle</name>
    <name type="synonym">Red tide dinoflagellate</name>
    <dbReference type="NCBI Taxonomy" id="2966"/>
    <lineage>
        <taxon>Eukaryota</taxon>
        <taxon>Sar</taxon>
        <taxon>Alveolata</taxon>
        <taxon>Dinophyceae</taxon>
        <taxon>Noctilucales</taxon>
        <taxon>Noctilucaceae</taxon>
        <taxon>Noctiluca</taxon>
    </lineage>
</organism>
<dbReference type="GO" id="GO:0004674">
    <property type="term" value="F:protein serine/threonine kinase activity"/>
    <property type="evidence" value="ECO:0007669"/>
    <property type="project" value="UniProtKB-KW"/>
</dbReference>
<dbReference type="InterPro" id="IPR000719">
    <property type="entry name" value="Prot_kinase_dom"/>
</dbReference>
<dbReference type="SMART" id="SM00220">
    <property type="entry name" value="S_TKc"/>
    <property type="match status" value="3"/>
</dbReference>
<dbReference type="PROSITE" id="PS00107">
    <property type="entry name" value="PROTEIN_KINASE_ATP"/>
    <property type="match status" value="1"/>
</dbReference>
<keyword evidence="3 7" id="KW-0547">Nucleotide-binding</keyword>
<dbReference type="PANTHER" id="PTHR24350">
    <property type="entry name" value="SERINE/THREONINE-PROTEIN KINASE IAL-RELATED"/>
    <property type="match status" value="1"/>
</dbReference>
<dbReference type="PROSITE" id="PS50011">
    <property type="entry name" value="PROTEIN_KINASE_DOM"/>
    <property type="match status" value="3"/>
</dbReference>
<feature type="binding site" evidence="9">
    <location>
        <position position="712"/>
    </location>
    <ligand>
        <name>ATP</name>
        <dbReference type="ChEBI" id="CHEBI:30616"/>
    </ligand>
</feature>
<evidence type="ECO:0000256" key="2">
    <source>
        <dbReference type="ARBA" id="ARBA00022679"/>
    </source>
</evidence>
<dbReference type="Gene3D" id="1.10.510.10">
    <property type="entry name" value="Transferase(Phosphotransferase) domain 1"/>
    <property type="match status" value="3"/>
</dbReference>
<dbReference type="EMBL" id="HBFQ01039024">
    <property type="protein sequence ID" value="CAD8853322.1"/>
    <property type="molecule type" value="Transcribed_RNA"/>
</dbReference>
<feature type="binding site" evidence="7">
    <location>
        <position position="532"/>
    </location>
    <ligand>
        <name>ATP</name>
        <dbReference type="ChEBI" id="CHEBI:30616"/>
    </ligand>
</feature>
<dbReference type="SUPFAM" id="SSF56112">
    <property type="entry name" value="Protein kinase-like (PK-like)"/>
    <property type="match status" value="3"/>
</dbReference>
<dbReference type="InterPro" id="IPR011009">
    <property type="entry name" value="Kinase-like_dom_sf"/>
</dbReference>
<feature type="cross-link" description="Glycyl lysine isopeptide (Lys-Gly) (interchain with G-Cter in SUMO2)" evidence="8">
    <location>
        <position position="516"/>
    </location>
</feature>
<keyword evidence="5 7" id="KW-0067">ATP-binding</keyword>
<feature type="binding site" evidence="7">
    <location>
        <position position="415"/>
    </location>
    <ligand>
        <name>ATP</name>
        <dbReference type="ChEBI" id="CHEBI:30616"/>
    </ligand>
</feature>
<reference evidence="12" key="1">
    <citation type="submission" date="2021-01" db="EMBL/GenBank/DDBJ databases">
        <authorList>
            <person name="Corre E."/>
            <person name="Pelletier E."/>
            <person name="Niang G."/>
            <person name="Scheremetjew M."/>
            <person name="Finn R."/>
            <person name="Kale V."/>
            <person name="Holt S."/>
            <person name="Cochrane G."/>
            <person name="Meng A."/>
            <person name="Brown T."/>
            <person name="Cohen L."/>
        </authorList>
    </citation>
    <scope>NUCLEOTIDE SEQUENCE</scope>
</reference>
<evidence type="ECO:0000313" key="12">
    <source>
        <dbReference type="EMBL" id="CAD8853322.1"/>
    </source>
</evidence>
<keyword evidence="2" id="KW-0808">Transferase</keyword>
<evidence type="ECO:0000256" key="8">
    <source>
        <dbReference type="PIRSR" id="PIRSR630616-3"/>
    </source>
</evidence>
<evidence type="ECO:0000256" key="9">
    <source>
        <dbReference type="PROSITE-ProRule" id="PRU10141"/>
    </source>
</evidence>
<dbReference type="InterPro" id="IPR008271">
    <property type="entry name" value="Ser/Thr_kinase_AS"/>
</dbReference>
<evidence type="ECO:0000256" key="5">
    <source>
        <dbReference type="ARBA" id="ARBA00022840"/>
    </source>
</evidence>
<feature type="domain" description="Protein kinase" evidence="11">
    <location>
        <begin position="683"/>
        <end position="963"/>
    </location>
</feature>
<dbReference type="AlphaFoldDB" id="A0A7S1FA97"/>
<evidence type="ECO:0000256" key="6">
    <source>
        <dbReference type="PIRSR" id="PIRSR630616-1"/>
    </source>
</evidence>
<evidence type="ECO:0000256" key="3">
    <source>
        <dbReference type="ARBA" id="ARBA00022741"/>
    </source>
</evidence>
<dbReference type="PROSITE" id="PS00108">
    <property type="entry name" value="PROTEIN_KINASE_ST"/>
    <property type="match status" value="1"/>
</dbReference>
<dbReference type="Gene3D" id="3.30.200.20">
    <property type="entry name" value="Phosphorylase Kinase, domain 1"/>
    <property type="match status" value="3"/>
</dbReference>
<accession>A0A7S1FA97</accession>
<feature type="region of interest" description="Disordered" evidence="10">
    <location>
        <begin position="998"/>
        <end position="1023"/>
    </location>
</feature>
<feature type="domain" description="Protein kinase" evidence="11">
    <location>
        <begin position="76"/>
        <end position="351"/>
    </location>
</feature>
<evidence type="ECO:0000256" key="4">
    <source>
        <dbReference type="ARBA" id="ARBA00022777"/>
    </source>
</evidence>
<dbReference type="InterPro" id="IPR030616">
    <property type="entry name" value="Aur-like"/>
</dbReference>
<name>A0A7S1FA97_NOCSC</name>
<gene>
    <name evidence="12" type="ORF">NSCI0253_LOCUS27672</name>
</gene>
<proteinExistence type="predicted"/>
<sequence length="1126" mass="125106">MPEVIMNEVARRPTEDMRESGQNERSVGENAPGVQGADTRDVEVRGVAKCNGNPQTVGTVDQLLPLSLAQDQDLEQLEVPVLTINAFAKIFVVRQRSANVLFAIKLVERNENDMNRQLAAEVNAMKRYTDAGLCEHLVQLFDVSDMGNRIFIRMELGYNNLLSIVNANPGHMIPETQTFLWAAQLFTGLRDLHNVGFIHREIKLENLLLNANGTLKISNFCWVVEASSRPTTLAGSWETMAPEVMDQQVAQTAKVDIWSAGCTVFQLLIGRALLLNSLMQGPTGLSETDPWGATCAMAMRLLREVSEVCPLLDSQRPPHVSARCWEFLQRTIVADPSARVTSEDALSHDWLRLGPADVGAAVTGRASPAVTQQQLLPRGMMQALEQLPGPLLGEGPHARVFRVKERQTGQLFAVKALHRPFFTSRGLDNLVVNEFAMLRRAGEVGICRHVVKLWEALEENGHVYLRLDLFEVSVASYLNVQPLGFVSECVAAVWAKQLLVGLADLHCAGLVHRDIKPDSLYLLPDGTLKITDLGWCTEIASRPTGLAGTLEYMAPEVLELESHTAAVDMWSAGCTLFQILVGRSFVTVTFEQGASQEEAIQQSTAQFFEQVSRLCPVKDDALPERLASNSKSLLQLLLVRQVTDRISAQETLDHDWLRDVPIPVPANAVPNCLPSSLQSELEQLEEPPLGEGAFSKIIKVKHKATDEQFAMKVMHRRFFVDRGSEHQITEELHALQRAVDEGRTRWITKLCGATEEDGVIFFQMELCHTNLYEYMMAQPGRRVPESSVIPWSAQLFAGLADVHAMGVVHRDIKLENLLLTKEGDLKIADFGWCTKFEDAVAGGFAGTFQCMAPEVLDSRKLPHTAAVDIWSAGCSIMQLLHGMPWLEKALELGPTGLSVSDPGARFHVIASRMNSEIARCCHRLQTERPECASQPCWKFLIRVLEREAIHRPSALEALEDQWLREAAIRFGLVGDHETVHECFEDAVGVADEVDAFESVASEKSEPDQDEMADELDRDREVGTDDNEVYRRTLPEHFPLQPSVAQEPNVVGATCLTEERAPRQEVVSRRSTSHSSGPFGSWPWRLFLPLWKRLSVFGSLTCCGRKDRAIHNSVLRSMFGGMVGAEA</sequence>
<dbReference type="InterPro" id="IPR017441">
    <property type="entry name" value="Protein_kinase_ATP_BS"/>
</dbReference>